<dbReference type="Bgee" id="ENSGACG00000001543">
    <property type="expression patterns" value="Expressed in muscle tissue and 13 other cell types or tissues"/>
</dbReference>
<protein>
    <submittedName>
        <fullName evidence="1">Uncharacterized protein</fullName>
    </submittedName>
</protein>
<accession>G3N9M4</accession>
<reference evidence="1" key="2">
    <citation type="submission" date="2024-04" db="UniProtKB">
        <authorList>
            <consortium name="Ensembl"/>
        </authorList>
    </citation>
    <scope>IDENTIFICATION</scope>
</reference>
<dbReference type="Ensembl" id="ENSGACT00000002018.1">
    <property type="protein sequence ID" value="ENSGACP00000002015.1"/>
    <property type="gene ID" value="ENSGACG00000001543.1"/>
</dbReference>
<name>G3N9M4_GASAC</name>
<organism evidence="1">
    <name type="scientific">Gasterosteus aculeatus</name>
    <name type="common">Three-spined stickleback</name>
    <dbReference type="NCBI Taxonomy" id="69293"/>
    <lineage>
        <taxon>Eukaryota</taxon>
        <taxon>Metazoa</taxon>
        <taxon>Chordata</taxon>
        <taxon>Craniata</taxon>
        <taxon>Vertebrata</taxon>
        <taxon>Euteleostomi</taxon>
        <taxon>Actinopterygii</taxon>
        <taxon>Neopterygii</taxon>
        <taxon>Teleostei</taxon>
        <taxon>Neoteleostei</taxon>
        <taxon>Acanthomorphata</taxon>
        <taxon>Eupercaria</taxon>
        <taxon>Perciformes</taxon>
        <taxon>Cottioidei</taxon>
        <taxon>Gasterosteales</taxon>
        <taxon>Gasterosteidae</taxon>
        <taxon>Gasterosteus</taxon>
    </lineage>
</organism>
<dbReference type="InParanoid" id="G3N9M4"/>
<proteinExistence type="predicted"/>
<reference evidence="1" key="1">
    <citation type="submission" date="2006-01" db="EMBL/GenBank/DDBJ databases">
        <authorList>
            <person name="Lindblad-Toh K."/>
            <person name="Mauceli E."/>
            <person name="Grabherr M."/>
            <person name="Chang J.L."/>
            <person name="Lander E.S."/>
        </authorList>
    </citation>
    <scope>NUCLEOTIDE SEQUENCE [LARGE SCALE GENOMIC DNA]</scope>
</reference>
<evidence type="ECO:0000313" key="1">
    <source>
        <dbReference type="Ensembl" id="ENSGACP00000002015.1"/>
    </source>
</evidence>
<sequence>QHWRPQHHVKSSILQVFRAGTYKILHCGPVPLCPSWTAQPSYICLLHTVGIDGFLVRFLQCKPSCERCGWMNFHGPRMNFSMLEK</sequence>
<dbReference type="AlphaFoldDB" id="G3N9M4"/>